<evidence type="ECO:0000313" key="5">
    <source>
        <dbReference type="EMBL" id="MCP2730725.1"/>
    </source>
</evidence>
<organism evidence="5 6">
    <name type="scientific">Limnofasciculus baicalensis BBK-W-15</name>
    <dbReference type="NCBI Taxonomy" id="2699891"/>
    <lineage>
        <taxon>Bacteria</taxon>
        <taxon>Bacillati</taxon>
        <taxon>Cyanobacteriota</taxon>
        <taxon>Cyanophyceae</taxon>
        <taxon>Coleofasciculales</taxon>
        <taxon>Coleofasciculaceae</taxon>
        <taxon>Limnofasciculus</taxon>
        <taxon>Limnofasciculus baicalensis</taxon>
    </lineage>
</organism>
<gene>
    <name evidence="5" type="ORF">NJ959_20050</name>
</gene>
<accession>A0AAE3KNP1</accession>
<dbReference type="InterPro" id="IPR017871">
    <property type="entry name" value="ABC_transporter-like_CS"/>
</dbReference>
<dbReference type="PANTHER" id="PTHR42711:SF4">
    <property type="entry name" value="ABC TRANSPORTER RELATED"/>
    <property type="match status" value="1"/>
</dbReference>
<name>A0AAE3KNP1_9CYAN</name>
<evidence type="ECO:0000313" key="6">
    <source>
        <dbReference type="Proteomes" id="UP001204953"/>
    </source>
</evidence>
<comment type="caution">
    <text evidence="5">The sequence shown here is derived from an EMBL/GenBank/DDBJ whole genome shotgun (WGS) entry which is preliminary data.</text>
</comment>
<dbReference type="InterPro" id="IPR003593">
    <property type="entry name" value="AAA+_ATPase"/>
</dbReference>
<evidence type="ECO:0000256" key="3">
    <source>
        <dbReference type="ARBA" id="ARBA00022840"/>
    </source>
</evidence>
<dbReference type="Pfam" id="PF00005">
    <property type="entry name" value="ABC_tran"/>
    <property type="match status" value="1"/>
</dbReference>
<keyword evidence="1" id="KW-0813">Transport</keyword>
<dbReference type="Proteomes" id="UP001204953">
    <property type="component" value="Unassembled WGS sequence"/>
</dbReference>
<dbReference type="GO" id="GO:0016887">
    <property type="term" value="F:ATP hydrolysis activity"/>
    <property type="evidence" value="ECO:0007669"/>
    <property type="project" value="InterPro"/>
</dbReference>
<dbReference type="Gene3D" id="3.40.50.300">
    <property type="entry name" value="P-loop containing nucleotide triphosphate hydrolases"/>
    <property type="match status" value="1"/>
</dbReference>
<dbReference type="SMART" id="SM00382">
    <property type="entry name" value="AAA"/>
    <property type="match status" value="1"/>
</dbReference>
<dbReference type="SUPFAM" id="SSF52540">
    <property type="entry name" value="P-loop containing nucleoside triphosphate hydrolases"/>
    <property type="match status" value="1"/>
</dbReference>
<dbReference type="GO" id="GO:0005524">
    <property type="term" value="F:ATP binding"/>
    <property type="evidence" value="ECO:0007669"/>
    <property type="project" value="UniProtKB-KW"/>
</dbReference>
<dbReference type="PANTHER" id="PTHR42711">
    <property type="entry name" value="ABC TRANSPORTER ATP-BINDING PROTEIN"/>
    <property type="match status" value="1"/>
</dbReference>
<dbReference type="EMBL" id="JAMZMM010000234">
    <property type="protein sequence ID" value="MCP2730725.1"/>
    <property type="molecule type" value="Genomic_DNA"/>
</dbReference>
<keyword evidence="6" id="KW-1185">Reference proteome</keyword>
<dbReference type="PROSITE" id="PS50893">
    <property type="entry name" value="ABC_TRANSPORTER_2"/>
    <property type="match status" value="1"/>
</dbReference>
<reference evidence="5" key="1">
    <citation type="submission" date="2022-06" db="EMBL/GenBank/DDBJ databases">
        <title>New cyanobacteria of genus Symplocastrum in benthos of Lake Baikal.</title>
        <authorList>
            <person name="Sorokovikova E."/>
            <person name="Tikhonova I."/>
            <person name="Krasnopeev A."/>
            <person name="Evseev P."/>
            <person name="Gladkikh A."/>
            <person name="Belykh O."/>
        </authorList>
    </citation>
    <scope>NUCLEOTIDE SEQUENCE</scope>
    <source>
        <strain evidence="5">BBK-W-15</strain>
    </source>
</reference>
<dbReference type="RefSeq" id="WP_254013479.1">
    <property type="nucleotide sequence ID" value="NZ_JAMZMM010000234.1"/>
</dbReference>
<dbReference type="InterPro" id="IPR027417">
    <property type="entry name" value="P-loop_NTPase"/>
</dbReference>
<sequence>MSIIVAENLSKVYPVAVKKPGIKGTFSHFFHRNYRLVTAVQNVSFEIGMGEIVGFLGPNGAGKTTTLKMLTGLIHPSSGTVRVADQIPFKRQTNFLQKITLVMGQKQQLIWDLPALDSLRINAAVYGISPKQFNYRVDELSEMLSLEGKLTQPVRKLSLGERMKAELLAALLHQPKILFLDEPTLGLDVNAQLAVRDFLREYNQKTGATILLTSHYMADITALCQRVLVIYEGQMIYDGSLDRLLDRFSPYREVKVELANLLPDVEKGNLTALQSYGEVASVEGREVRFLVLREKLTGTVAQILAELEVLDLTITDPPIEEVIGRVFRNGVVS</sequence>
<evidence type="ECO:0000256" key="1">
    <source>
        <dbReference type="ARBA" id="ARBA00022448"/>
    </source>
</evidence>
<proteinExistence type="predicted"/>
<evidence type="ECO:0000259" key="4">
    <source>
        <dbReference type="PROSITE" id="PS50893"/>
    </source>
</evidence>
<feature type="domain" description="ABC transporter" evidence="4">
    <location>
        <begin position="4"/>
        <end position="257"/>
    </location>
</feature>
<protein>
    <submittedName>
        <fullName evidence="5">ATP-binding cassette domain-containing protein</fullName>
    </submittedName>
</protein>
<dbReference type="PROSITE" id="PS00211">
    <property type="entry name" value="ABC_TRANSPORTER_1"/>
    <property type="match status" value="1"/>
</dbReference>
<dbReference type="InterPro" id="IPR050763">
    <property type="entry name" value="ABC_transporter_ATP-binding"/>
</dbReference>
<dbReference type="InterPro" id="IPR003439">
    <property type="entry name" value="ABC_transporter-like_ATP-bd"/>
</dbReference>
<keyword evidence="3 5" id="KW-0067">ATP-binding</keyword>
<evidence type="ECO:0000256" key="2">
    <source>
        <dbReference type="ARBA" id="ARBA00022741"/>
    </source>
</evidence>
<dbReference type="AlphaFoldDB" id="A0AAE3KNP1"/>
<keyword evidence="2" id="KW-0547">Nucleotide-binding</keyword>